<dbReference type="EMBL" id="JAPWDS010000006">
    <property type="protein sequence ID" value="KAJ5494854.1"/>
    <property type="molecule type" value="Genomic_DNA"/>
</dbReference>
<dbReference type="OrthoDB" id="1263307at2759"/>
<evidence type="ECO:0000313" key="3">
    <source>
        <dbReference type="Proteomes" id="UP001149954"/>
    </source>
</evidence>
<dbReference type="AlphaFoldDB" id="A0A9W9XM80"/>
<dbReference type="Gene3D" id="3.40.50.1820">
    <property type="entry name" value="alpha/beta hydrolase"/>
    <property type="match status" value="1"/>
</dbReference>
<dbReference type="PANTHER" id="PTHR37017">
    <property type="entry name" value="AB HYDROLASE-1 DOMAIN-CONTAINING PROTEIN-RELATED"/>
    <property type="match status" value="1"/>
</dbReference>
<name>A0A9W9XM80_9EURO</name>
<dbReference type="GO" id="GO:0017000">
    <property type="term" value="P:antibiotic biosynthetic process"/>
    <property type="evidence" value="ECO:0007669"/>
    <property type="project" value="UniProtKB-ARBA"/>
</dbReference>
<protein>
    <recommendedName>
        <fullName evidence="1">AB hydrolase-1 domain-containing protein</fullName>
    </recommendedName>
</protein>
<dbReference type="InterPro" id="IPR000073">
    <property type="entry name" value="AB_hydrolase_1"/>
</dbReference>
<feature type="domain" description="AB hydrolase-1" evidence="1">
    <location>
        <begin position="35"/>
        <end position="140"/>
    </location>
</feature>
<dbReference type="SUPFAM" id="SSF53474">
    <property type="entry name" value="alpha/beta-Hydrolases"/>
    <property type="match status" value="1"/>
</dbReference>
<evidence type="ECO:0000259" key="1">
    <source>
        <dbReference type="Pfam" id="PF12697"/>
    </source>
</evidence>
<dbReference type="InterPro" id="IPR029058">
    <property type="entry name" value="AB_hydrolase_fold"/>
</dbReference>
<evidence type="ECO:0000313" key="2">
    <source>
        <dbReference type="EMBL" id="KAJ5494854.1"/>
    </source>
</evidence>
<reference evidence="2" key="2">
    <citation type="journal article" date="2023" name="IMA Fungus">
        <title>Comparative genomic study of the Penicillium genus elucidates a diverse pangenome and 15 lateral gene transfer events.</title>
        <authorList>
            <person name="Petersen C."/>
            <person name="Sorensen T."/>
            <person name="Nielsen M.R."/>
            <person name="Sondergaard T.E."/>
            <person name="Sorensen J.L."/>
            <person name="Fitzpatrick D.A."/>
            <person name="Frisvad J.C."/>
            <person name="Nielsen K.L."/>
        </authorList>
    </citation>
    <scope>NUCLEOTIDE SEQUENCE</scope>
    <source>
        <strain evidence="2">IBT 29495</strain>
    </source>
</reference>
<organism evidence="2 3">
    <name type="scientific">Penicillium fimorum</name>
    <dbReference type="NCBI Taxonomy" id="1882269"/>
    <lineage>
        <taxon>Eukaryota</taxon>
        <taxon>Fungi</taxon>
        <taxon>Dikarya</taxon>
        <taxon>Ascomycota</taxon>
        <taxon>Pezizomycotina</taxon>
        <taxon>Eurotiomycetes</taxon>
        <taxon>Eurotiomycetidae</taxon>
        <taxon>Eurotiales</taxon>
        <taxon>Aspergillaceae</taxon>
        <taxon>Penicillium</taxon>
    </lineage>
</organism>
<dbReference type="GO" id="GO:0072330">
    <property type="term" value="P:monocarboxylic acid biosynthetic process"/>
    <property type="evidence" value="ECO:0007669"/>
    <property type="project" value="UniProtKB-ARBA"/>
</dbReference>
<reference evidence="2" key="1">
    <citation type="submission" date="2022-12" db="EMBL/GenBank/DDBJ databases">
        <authorList>
            <person name="Petersen C."/>
        </authorList>
    </citation>
    <scope>NUCLEOTIDE SEQUENCE</scope>
    <source>
        <strain evidence="2">IBT 29495</strain>
    </source>
</reference>
<proteinExistence type="predicted"/>
<dbReference type="Proteomes" id="UP001149954">
    <property type="component" value="Unassembled WGS sequence"/>
</dbReference>
<dbReference type="InterPro" id="IPR052897">
    <property type="entry name" value="Sec-Metab_Biosynth_Hydrolase"/>
</dbReference>
<accession>A0A9W9XM80</accession>
<sequence length="173" mass="18594">MGKNPRLNLVAIPLKTKNCKVDTQDDHGREPGFCFVPGVWHAADTFDLVRDLMHKRGLATEAISTPSVGASSPDKGLHADVKHTHAVLKEMVESGRQVVVVNHSYGGIVGAGGVEGLGYAQRRKTGFPGGVLMEVWLAVFVTPKGKTVMAMLGGNLLPWMIIKSPDDGYCWSS</sequence>
<comment type="caution">
    <text evidence="2">The sequence shown here is derived from an EMBL/GenBank/DDBJ whole genome shotgun (WGS) entry which is preliminary data.</text>
</comment>
<dbReference type="Pfam" id="PF12697">
    <property type="entry name" value="Abhydrolase_6"/>
    <property type="match status" value="1"/>
</dbReference>
<gene>
    <name evidence="2" type="ORF">N7463_010941</name>
</gene>
<keyword evidence="3" id="KW-1185">Reference proteome</keyword>
<dbReference type="PANTHER" id="PTHR37017:SF11">
    <property type="entry name" value="ESTERASE_LIPASE_THIOESTERASE DOMAIN-CONTAINING PROTEIN"/>
    <property type="match status" value="1"/>
</dbReference>